<evidence type="ECO:0000313" key="4">
    <source>
        <dbReference type="EMBL" id="ASK79384.1"/>
    </source>
</evidence>
<dbReference type="InterPro" id="IPR027385">
    <property type="entry name" value="Beta-barrel_OMP"/>
</dbReference>
<reference evidence="4 5" key="1">
    <citation type="journal article" date="2016" name="Int. J. Syst. Evol. Microbiol.">
        <title>Paraphotobacterium marinum gen. nov., sp. nov., a member of the family Vibrionaceae, isolated from surface seawater.</title>
        <authorList>
            <person name="Huang Z."/>
            <person name="Dong C."/>
            <person name="Shao Z."/>
        </authorList>
    </citation>
    <scope>NUCLEOTIDE SEQUENCE [LARGE SCALE GENOMIC DNA]</scope>
    <source>
        <strain evidence="4 5">NSCS20N07D</strain>
    </source>
</reference>
<keyword evidence="5" id="KW-1185">Reference proteome</keyword>
<proteinExistence type="predicted"/>
<evidence type="ECO:0000259" key="3">
    <source>
        <dbReference type="Pfam" id="PF13505"/>
    </source>
</evidence>
<dbReference type="Pfam" id="PF13505">
    <property type="entry name" value="OMP_b-brl"/>
    <property type="match status" value="1"/>
</dbReference>
<evidence type="ECO:0000313" key="5">
    <source>
        <dbReference type="Proteomes" id="UP000242175"/>
    </source>
</evidence>
<dbReference type="Proteomes" id="UP000242175">
    <property type="component" value="Chromosome small"/>
</dbReference>
<dbReference type="KEGG" id="pmai:CF386_10000"/>
<dbReference type="RefSeq" id="WP_089074292.1">
    <property type="nucleotide sequence ID" value="NZ_CBCSAM010000004.1"/>
</dbReference>
<organism evidence="4 5">
    <name type="scientific">Paraphotobacterium marinum</name>
    <dbReference type="NCBI Taxonomy" id="1755811"/>
    <lineage>
        <taxon>Bacteria</taxon>
        <taxon>Pseudomonadati</taxon>
        <taxon>Pseudomonadota</taxon>
        <taxon>Gammaproteobacteria</taxon>
        <taxon>Vibrionales</taxon>
        <taxon>Vibrionaceae</taxon>
        <taxon>Paraphotobacterium</taxon>
    </lineage>
</organism>
<sequence>MKISNNIIFVSVLCTSFSLYADNQCDTVSCSEHFTQGPYIGIDIGFGWLDMSDFQVNKGVSSNKSNDGVTRSLNIGYLFPINDQFSIGPEIGYETFFNSPDIKFNRGNNSASIKVEDALYFPIYAVTQYHLTNDVYLFTKLGAAYVRQKTSVSSNAINIAPLSDTQTSNDWRFAGSIGIGYALQDYLGLSIHYTYIDGDNSSDILTSNETQPYRFQNVGMGVTFSF</sequence>
<dbReference type="EMBL" id="CP022356">
    <property type="protein sequence ID" value="ASK79384.1"/>
    <property type="molecule type" value="Genomic_DNA"/>
</dbReference>
<feature type="domain" description="Outer membrane protein beta-barrel" evidence="3">
    <location>
        <begin position="111"/>
        <end position="226"/>
    </location>
</feature>
<dbReference type="AlphaFoldDB" id="A0A220VG60"/>
<evidence type="ECO:0000256" key="2">
    <source>
        <dbReference type="SAM" id="SignalP"/>
    </source>
</evidence>
<dbReference type="SUPFAM" id="SSF56925">
    <property type="entry name" value="OMPA-like"/>
    <property type="match status" value="1"/>
</dbReference>
<protein>
    <recommendedName>
        <fullName evidence="3">Outer membrane protein beta-barrel domain-containing protein</fullName>
    </recommendedName>
</protein>
<gene>
    <name evidence="4" type="ORF">CF386_10000</name>
</gene>
<name>A0A220VG60_9GAMM</name>
<keyword evidence="1 2" id="KW-0732">Signal</keyword>
<dbReference type="InterPro" id="IPR011250">
    <property type="entry name" value="OMP/PagP_B-barrel"/>
</dbReference>
<dbReference type="OrthoDB" id="7620169at2"/>
<feature type="chain" id="PRO_5012533117" description="Outer membrane protein beta-barrel domain-containing protein" evidence="2">
    <location>
        <begin position="22"/>
        <end position="226"/>
    </location>
</feature>
<dbReference type="Gene3D" id="2.40.160.20">
    <property type="match status" value="1"/>
</dbReference>
<accession>A0A220VG60</accession>
<feature type="signal peptide" evidence="2">
    <location>
        <begin position="1"/>
        <end position="21"/>
    </location>
</feature>
<evidence type="ECO:0000256" key="1">
    <source>
        <dbReference type="ARBA" id="ARBA00022729"/>
    </source>
</evidence>